<evidence type="ECO:0000256" key="3">
    <source>
        <dbReference type="ARBA" id="ARBA00022741"/>
    </source>
</evidence>
<dbReference type="CDD" id="cd03257">
    <property type="entry name" value="ABC_NikE_OppD_transporters"/>
    <property type="match status" value="1"/>
</dbReference>
<reference evidence="6" key="1">
    <citation type="submission" date="2018-05" db="EMBL/GenBank/DDBJ databases">
        <title>Complete Genome Sequences of Extremely Thermoacidophilic, Metal-Mobilizing Type-Strain Members of the Archaeal Family Sulfolobaceae: Acidianus brierleyi DSM-1651T, Acidianus sulfidivorans DSM-18786T, Metallosphaera hakonensis DSM-7519T, and Metallosphaera prunae DSM-10039T.</title>
        <authorList>
            <person name="Counts J.A."/>
            <person name="Kelly R.M."/>
        </authorList>
    </citation>
    <scope>NUCLEOTIDE SEQUENCE [LARGE SCALE GENOMIC DNA]</scope>
    <source>
        <strain evidence="6">HO1-1</strain>
    </source>
</reference>
<dbReference type="PANTHER" id="PTHR43776">
    <property type="entry name" value="TRANSPORT ATP-BINDING PROTEIN"/>
    <property type="match status" value="1"/>
</dbReference>
<dbReference type="SUPFAM" id="SSF52540">
    <property type="entry name" value="P-loop containing nucleoside triphosphate hydrolases"/>
    <property type="match status" value="1"/>
</dbReference>
<dbReference type="STRING" id="1293036.GCA_001315825_02922"/>
<dbReference type="InterPro" id="IPR013563">
    <property type="entry name" value="Oligopep_ABC_C"/>
</dbReference>
<dbReference type="Gene3D" id="3.40.50.300">
    <property type="entry name" value="P-loop containing nucleotide triphosphate hydrolases"/>
    <property type="match status" value="1"/>
</dbReference>
<dbReference type="Pfam" id="PF00005">
    <property type="entry name" value="ABC_tran"/>
    <property type="match status" value="1"/>
</dbReference>
<evidence type="ECO:0000313" key="7">
    <source>
        <dbReference type="Proteomes" id="UP000247586"/>
    </source>
</evidence>
<dbReference type="OrthoDB" id="18209at2157"/>
<dbReference type="GeneID" id="36835552"/>
<dbReference type="NCBIfam" id="TIGR01727">
    <property type="entry name" value="oligo_HPY"/>
    <property type="match status" value="1"/>
</dbReference>
<dbReference type="InterPro" id="IPR003593">
    <property type="entry name" value="AAA+_ATPase"/>
</dbReference>
<evidence type="ECO:0000256" key="1">
    <source>
        <dbReference type="ARBA" id="ARBA00005417"/>
    </source>
</evidence>
<keyword evidence="4 6" id="KW-0067">ATP-binding</keyword>
<organism evidence="6 7">
    <name type="scientific">Metallosphaera hakonensis JCM 8857 = DSM 7519</name>
    <dbReference type="NCBI Taxonomy" id="1293036"/>
    <lineage>
        <taxon>Archaea</taxon>
        <taxon>Thermoproteota</taxon>
        <taxon>Thermoprotei</taxon>
        <taxon>Sulfolobales</taxon>
        <taxon>Sulfolobaceae</taxon>
        <taxon>Metallosphaera</taxon>
    </lineage>
</organism>
<dbReference type="PROSITE" id="PS00211">
    <property type="entry name" value="ABC_TRANSPORTER_1"/>
    <property type="match status" value="1"/>
</dbReference>
<protein>
    <submittedName>
        <fullName evidence="6">Oligopeptide ABC transporter ATP-binding protein</fullName>
    </submittedName>
</protein>
<dbReference type="SMART" id="SM00382">
    <property type="entry name" value="AAA"/>
    <property type="match status" value="1"/>
</dbReference>
<dbReference type="Proteomes" id="UP000247586">
    <property type="component" value="Chromosome"/>
</dbReference>
<dbReference type="InterPro" id="IPR017871">
    <property type="entry name" value="ABC_transporter-like_CS"/>
</dbReference>
<evidence type="ECO:0000259" key="5">
    <source>
        <dbReference type="PROSITE" id="PS50893"/>
    </source>
</evidence>
<dbReference type="GO" id="GO:0055085">
    <property type="term" value="P:transmembrane transport"/>
    <property type="evidence" value="ECO:0007669"/>
    <property type="project" value="UniProtKB-ARBA"/>
</dbReference>
<accession>A0A2U9IV36</accession>
<evidence type="ECO:0000256" key="4">
    <source>
        <dbReference type="ARBA" id="ARBA00022840"/>
    </source>
</evidence>
<dbReference type="AlphaFoldDB" id="A0A2U9IV36"/>
<dbReference type="InterPro" id="IPR027417">
    <property type="entry name" value="P-loop_NTPase"/>
</dbReference>
<gene>
    <name evidence="6" type="ORF">DFR87_09380</name>
</gene>
<dbReference type="KEGG" id="mhk:DFR87_09380"/>
<dbReference type="EMBL" id="CP029287">
    <property type="protein sequence ID" value="AWR99865.1"/>
    <property type="molecule type" value="Genomic_DNA"/>
</dbReference>
<keyword evidence="3" id="KW-0547">Nucleotide-binding</keyword>
<dbReference type="GO" id="GO:0005524">
    <property type="term" value="F:ATP binding"/>
    <property type="evidence" value="ECO:0007669"/>
    <property type="project" value="UniProtKB-KW"/>
</dbReference>
<evidence type="ECO:0000313" key="6">
    <source>
        <dbReference type="EMBL" id="AWR99865.1"/>
    </source>
</evidence>
<dbReference type="PANTHER" id="PTHR43776:SF7">
    <property type="entry name" value="D,D-DIPEPTIDE TRANSPORT ATP-BINDING PROTEIN DDPF-RELATED"/>
    <property type="match status" value="1"/>
</dbReference>
<feature type="domain" description="ABC transporter" evidence="5">
    <location>
        <begin position="2"/>
        <end position="211"/>
    </location>
</feature>
<keyword evidence="2" id="KW-0813">Transport</keyword>
<dbReference type="GO" id="GO:0016887">
    <property type="term" value="F:ATP hydrolysis activity"/>
    <property type="evidence" value="ECO:0007669"/>
    <property type="project" value="InterPro"/>
</dbReference>
<dbReference type="RefSeq" id="WP_110369403.1">
    <property type="nucleotide sequence ID" value="NZ_CP029287.2"/>
</dbReference>
<dbReference type="InterPro" id="IPR050319">
    <property type="entry name" value="ABC_transp_ATP-bind"/>
</dbReference>
<name>A0A2U9IV36_9CREN</name>
<keyword evidence="7" id="KW-1185">Reference proteome</keyword>
<dbReference type="InterPro" id="IPR003439">
    <property type="entry name" value="ABC_transporter-like_ATP-bd"/>
</dbReference>
<dbReference type="PROSITE" id="PS50893">
    <property type="entry name" value="ABC_TRANSPORTER_2"/>
    <property type="match status" value="1"/>
</dbReference>
<dbReference type="Pfam" id="PF08352">
    <property type="entry name" value="oligo_HPY"/>
    <property type="match status" value="1"/>
</dbReference>
<evidence type="ECO:0000256" key="2">
    <source>
        <dbReference type="ARBA" id="ARBA00022448"/>
    </source>
</evidence>
<dbReference type="GO" id="GO:0015833">
    <property type="term" value="P:peptide transport"/>
    <property type="evidence" value="ECO:0007669"/>
    <property type="project" value="InterPro"/>
</dbReference>
<sequence length="267" mass="29836">MIGESGSGKTTLAKILVGLERPDKGEVLLDGSVILSPKREMQVEERRNFSIVFQDPYGTLNPAKRVFDIVGFPLSVRGVRGGELRDAVYEVLRDVRLTPPELFSSKFPHQLSGGQRQRVAIARAVVYRPKFLIADEPTTMIDASLKAEVLKLLLDVTSKYGMGLITITHDFSIVPVISEKVIVMYRGRIVEEGPTTSVLRKPKHPYTQALMSAIPRLRGELSLKVREWGEEGACPFYSRCPLRVDECKIKEPPLREVQEGKVSCFLA</sequence>
<comment type="similarity">
    <text evidence="1">Belongs to the ABC transporter superfamily.</text>
</comment>
<proteinExistence type="inferred from homology"/>